<proteinExistence type="predicted"/>
<protein>
    <submittedName>
        <fullName evidence="2">Methionine--tRNA ligase</fullName>
    </submittedName>
</protein>
<keyword evidence="3" id="KW-1185">Reference proteome</keyword>
<sequence length="102" mass="11366">MFKFIVFVSVLAAILDVGSPIPPHHFRSARQQIQKYRILPKNADVLSYMPSVHVATFKVGNGPMNLQQALGFDIPFDVIEKLESRVESIGRNSGGRGRSQWG</sequence>
<feature type="signal peptide" evidence="1">
    <location>
        <begin position="1"/>
        <end position="20"/>
    </location>
</feature>
<name>A0A1D2MR61_ORCCI</name>
<evidence type="ECO:0000313" key="2">
    <source>
        <dbReference type="EMBL" id="ODM95589.1"/>
    </source>
</evidence>
<dbReference type="Proteomes" id="UP000094527">
    <property type="component" value="Unassembled WGS sequence"/>
</dbReference>
<keyword evidence="1" id="KW-0732">Signal</keyword>
<dbReference type="EMBL" id="LJIJ01000648">
    <property type="protein sequence ID" value="ODM95589.1"/>
    <property type="molecule type" value="Genomic_DNA"/>
</dbReference>
<organism evidence="2 3">
    <name type="scientific">Orchesella cincta</name>
    <name type="common">Springtail</name>
    <name type="synonym">Podura cincta</name>
    <dbReference type="NCBI Taxonomy" id="48709"/>
    <lineage>
        <taxon>Eukaryota</taxon>
        <taxon>Metazoa</taxon>
        <taxon>Ecdysozoa</taxon>
        <taxon>Arthropoda</taxon>
        <taxon>Hexapoda</taxon>
        <taxon>Collembola</taxon>
        <taxon>Entomobryomorpha</taxon>
        <taxon>Entomobryoidea</taxon>
        <taxon>Orchesellidae</taxon>
        <taxon>Orchesellinae</taxon>
        <taxon>Orchesella</taxon>
    </lineage>
</organism>
<evidence type="ECO:0000313" key="3">
    <source>
        <dbReference type="Proteomes" id="UP000094527"/>
    </source>
</evidence>
<dbReference type="AlphaFoldDB" id="A0A1D2MR61"/>
<feature type="chain" id="PRO_5008904426" evidence="1">
    <location>
        <begin position="21"/>
        <end position="102"/>
    </location>
</feature>
<reference evidence="2 3" key="1">
    <citation type="journal article" date="2016" name="Genome Biol. Evol.">
        <title>Gene Family Evolution Reflects Adaptation to Soil Environmental Stressors in the Genome of the Collembolan Orchesella cincta.</title>
        <authorList>
            <person name="Faddeeva-Vakhrusheva A."/>
            <person name="Derks M.F."/>
            <person name="Anvar S.Y."/>
            <person name="Agamennone V."/>
            <person name="Suring W."/>
            <person name="Smit S."/>
            <person name="van Straalen N.M."/>
            <person name="Roelofs D."/>
        </authorList>
    </citation>
    <scope>NUCLEOTIDE SEQUENCE [LARGE SCALE GENOMIC DNA]</scope>
    <source>
        <tissue evidence="2">Mixed pool</tissue>
    </source>
</reference>
<gene>
    <name evidence="2" type="ORF">Ocin01_11094</name>
</gene>
<dbReference type="OrthoDB" id="8174403at2759"/>
<evidence type="ECO:0000256" key="1">
    <source>
        <dbReference type="SAM" id="SignalP"/>
    </source>
</evidence>
<dbReference type="GO" id="GO:0016874">
    <property type="term" value="F:ligase activity"/>
    <property type="evidence" value="ECO:0007669"/>
    <property type="project" value="UniProtKB-KW"/>
</dbReference>
<accession>A0A1D2MR61</accession>
<keyword evidence="2" id="KW-0436">Ligase</keyword>
<comment type="caution">
    <text evidence="2">The sequence shown here is derived from an EMBL/GenBank/DDBJ whole genome shotgun (WGS) entry which is preliminary data.</text>
</comment>